<evidence type="ECO:0000256" key="1">
    <source>
        <dbReference type="SAM" id="MobiDB-lite"/>
    </source>
</evidence>
<keyword evidence="2" id="KW-0472">Membrane</keyword>
<keyword evidence="2" id="KW-0812">Transmembrane</keyword>
<proteinExistence type="predicted"/>
<feature type="region of interest" description="Disordered" evidence="1">
    <location>
        <begin position="1"/>
        <end position="20"/>
    </location>
</feature>
<name>A0A6C0HMX8_9ZZZZ</name>
<evidence type="ECO:0000256" key="2">
    <source>
        <dbReference type="SAM" id="Phobius"/>
    </source>
</evidence>
<feature type="transmembrane region" description="Helical" evidence="2">
    <location>
        <begin position="44"/>
        <end position="64"/>
    </location>
</feature>
<organism evidence="3">
    <name type="scientific">viral metagenome</name>
    <dbReference type="NCBI Taxonomy" id="1070528"/>
    <lineage>
        <taxon>unclassified sequences</taxon>
        <taxon>metagenomes</taxon>
        <taxon>organismal metagenomes</taxon>
    </lineage>
</organism>
<sequence>MKTVIKSAKHPSHSHSTSHSNYSFIYPLKDYTFKSLQIFTHKNLEFIIFIVLSVVLVIYIAYYAKEQFENADAPHGINQMDSIIYINLENRKDRKDLLFKELEALDTDMTKVHKVCGVYIPKNGHRGCVQAHILALELAQLNKWDPVLILEDDAQLSVSPEDFNTILYNALKQLNSENPDWNVLMLGTANKIYNTATPDLTFSIDSISLENIEQTTTTKQTTLEQTTLEQTTLEQTTLNLKSKSKPKQIIVKQLKSATTSSAYVVRLNYIDTILTLFKNCNANMLSNKLSGDGFEYQALDQKWASLQGADKWYAFDEDLIKQRAIWSTIQSPQSP</sequence>
<protein>
    <submittedName>
        <fullName evidence="3">Uncharacterized protein</fullName>
    </submittedName>
</protein>
<evidence type="ECO:0000313" key="3">
    <source>
        <dbReference type="EMBL" id="QHT81496.1"/>
    </source>
</evidence>
<keyword evidence="2" id="KW-1133">Transmembrane helix</keyword>
<accession>A0A6C0HMX8</accession>
<dbReference type="EMBL" id="MN739983">
    <property type="protein sequence ID" value="QHT81496.1"/>
    <property type="molecule type" value="Genomic_DNA"/>
</dbReference>
<reference evidence="3" key="1">
    <citation type="journal article" date="2020" name="Nature">
        <title>Giant virus diversity and host interactions through global metagenomics.</title>
        <authorList>
            <person name="Schulz F."/>
            <person name="Roux S."/>
            <person name="Paez-Espino D."/>
            <person name="Jungbluth S."/>
            <person name="Walsh D.A."/>
            <person name="Denef V.J."/>
            <person name="McMahon K.D."/>
            <person name="Konstantinidis K.T."/>
            <person name="Eloe-Fadrosh E.A."/>
            <person name="Kyrpides N.C."/>
            <person name="Woyke T."/>
        </authorList>
    </citation>
    <scope>NUCLEOTIDE SEQUENCE</scope>
    <source>
        <strain evidence="3">GVMAG-M-3300023184-13</strain>
    </source>
</reference>
<dbReference type="AlphaFoldDB" id="A0A6C0HMX8"/>